<dbReference type="InterPro" id="IPR055245">
    <property type="entry name" value="HTH_proteobacteria"/>
</dbReference>
<sequence length="167" mass="18802">MTNSNINSPQPIRDALRPVPSLVPAMLPDAISGIVFDGAERIGCQPDFSYFVSIGLPLLKRWEWPNMKTKRNCSGTTPPPEESVYNTVILAQQKVTINALITNHDGSITIQLREDYSVMLPAARVWELRHDVNYRVVTHWHTSENAQGHKHRNARYVLLPGQHKGGQ</sequence>
<dbReference type="RefSeq" id="WP_265048427.1">
    <property type="nucleotide sequence ID" value="NZ_CP100390.1"/>
</dbReference>
<evidence type="ECO:0000259" key="1">
    <source>
        <dbReference type="Pfam" id="PF14090"/>
    </source>
</evidence>
<gene>
    <name evidence="2" type="ORF">NKI27_04120</name>
</gene>
<dbReference type="Proteomes" id="UP001163739">
    <property type="component" value="Chromosome"/>
</dbReference>
<evidence type="ECO:0000313" key="2">
    <source>
        <dbReference type="EMBL" id="UZE96946.1"/>
    </source>
</evidence>
<protein>
    <submittedName>
        <fullName evidence="2">Helix-turn-helix domain-containing protein</fullName>
    </submittedName>
</protein>
<proteinExistence type="predicted"/>
<keyword evidence="3" id="KW-1185">Reference proteome</keyword>
<dbReference type="EMBL" id="CP100390">
    <property type="protein sequence ID" value="UZE96946.1"/>
    <property type="molecule type" value="Genomic_DNA"/>
</dbReference>
<dbReference type="Pfam" id="PF14090">
    <property type="entry name" value="HTH_39"/>
    <property type="match status" value="1"/>
</dbReference>
<accession>A0ABY6N4C9</accession>
<organism evidence="2 3">
    <name type="scientific">Alkalimarinus alittae</name>
    <dbReference type="NCBI Taxonomy" id="2961619"/>
    <lineage>
        <taxon>Bacteria</taxon>
        <taxon>Pseudomonadati</taxon>
        <taxon>Pseudomonadota</taxon>
        <taxon>Gammaproteobacteria</taxon>
        <taxon>Alteromonadales</taxon>
        <taxon>Alteromonadaceae</taxon>
        <taxon>Alkalimarinus</taxon>
    </lineage>
</organism>
<reference evidence="2" key="1">
    <citation type="submission" date="2022-06" db="EMBL/GenBank/DDBJ databases">
        <title>Alkalimarinus sp. nov., isolated from gut of a Alitta virens.</title>
        <authorList>
            <person name="Yang A.I."/>
            <person name="Shin N.-R."/>
        </authorList>
    </citation>
    <scope>NUCLEOTIDE SEQUENCE</scope>
    <source>
        <strain evidence="2">A2M4</strain>
    </source>
</reference>
<evidence type="ECO:0000313" key="3">
    <source>
        <dbReference type="Proteomes" id="UP001163739"/>
    </source>
</evidence>
<name>A0ABY6N4C9_9ALTE</name>
<feature type="domain" description="Winged helix-turn-helix" evidence="1">
    <location>
        <begin position="93"/>
        <end position="158"/>
    </location>
</feature>